<name>F3PRI8_9BACE</name>
<keyword evidence="1" id="KW-0812">Transmembrane</keyword>
<dbReference type="Proteomes" id="UP000003416">
    <property type="component" value="Unassembled WGS sequence"/>
</dbReference>
<dbReference type="STRING" id="763034.HMPREF9446_01339"/>
<reference evidence="2 3" key="1">
    <citation type="submission" date="2011-02" db="EMBL/GenBank/DDBJ databases">
        <authorList>
            <person name="Weinstock G."/>
            <person name="Sodergren E."/>
            <person name="Clifton S."/>
            <person name="Fulton L."/>
            <person name="Fulton B."/>
            <person name="Courtney L."/>
            <person name="Fronick C."/>
            <person name="Harrison M."/>
            <person name="Strong C."/>
            <person name="Farmer C."/>
            <person name="Delahaunty K."/>
            <person name="Markovic C."/>
            <person name="Hall O."/>
            <person name="Minx P."/>
            <person name="Tomlinson C."/>
            <person name="Mitreva M."/>
            <person name="Hou S."/>
            <person name="Chen J."/>
            <person name="Wollam A."/>
            <person name="Pepin K.H."/>
            <person name="Johnson M."/>
            <person name="Bhonagiri V."/>
            <person name="Zhang X."/>
            <person name="Suruliraj S."/>
            <person name="Warren W."/>
            <person name="Chinwalla A."/>
            <person name="Mardis E.R."/>
            <person name="Wilson R.K."/>
        </authorList>
    </citation>
    <scope>NUCLEOTIDE SEQUENCE [LARGE SCALE GENOMIC DNA]</scope>
    <source>
        <strain evidence="2 3">YIT 12057</strain>
    </source>
</reference>
<dbReference type="HOGENOM" id="CLU_724917_0_0_10"/>
<comment type="caution">
    <text evidence="2">The sequence shown here is derived from an EMBL/GenBank/DDBJ whole genome shotgun (WGS) entry which is preliminary data.</text>
</comment>
<gene>
    <name evidence="2" type="ORF">HMPREF9446_01339</name>
</gene>
<keyword evidence="1" id="KW-1133">Transmembrane helix</keyword>
<dbReference type="AlphaFoldDB" id="F3PRI8"/>
<dbReference type="AntiFam" id="ANF00142">
    <property type="entry name" value="Shadow ORF (opposite yadG)"/>
</dbReference>
<accession>F3PRI8</accession>
<proteinExistence type="predicted"/>
<protein>
    <submittedName>
        <fullName evidence="2">Conserved domain protein</fullName>
    </submittedName>
</protein>
<keyword evidence="1" id="KW-0472">Membrane</keyword>
<feature type="transmembrane region" description="Helical" evidence="1">
    <location>
        <begin position="69"/>
        <end position="89"/>
    </location>
</feature>
<evidence type="ECO:0000256" key="1">
    <source>
        <dbReference type="SAM" id="Phobius"/>
    </source>
</evidence>
<organism evidence="2 3">
    <name type="scientific">Bacteroides fluxus YIT 12057</name>
    <dbReference type="NCBI Taxonomy" id="763034"/>
    <lineage>
        <taxon>Bacteria</taxon>
        <taxon>Pseudomonadati</taxon>
        <taxon>Bacteroidota</taxon>
        <taxon>Bacteroidia</taxon>
        <taxon>Bacteroidales</taxon>
        <taxon>Bacteroidaceae</taxon>
        <taxon>Bacteroides</taxon>
    </lineage>
</organism>
<keyword evidence="3" id="KW-1185">Reference proteome</keyword>
<dbReference type="EMBL" id="AFBN01000024">
    <property type="protein sequence ID" value="EGF58319.1"/>
    <property type="molecule type" value="Genomic_DNA"/>
</dbReference>
<evidence type="ECO:0000313" key="2">
    <source>
        <dbReference type="EMBL" id="EGF58319.1"/>
    </source>
</evidence>
<sequence>MVAVCLGNVLADNGIIAAAAAAHELQAQGGVVLLIHFDTFYLLELLDAALHLHRLGGFVAEALDEILRVLYLLLLVFISAELLFAAFLAKYHKLVILHFVIINTPAGDFNGTGGDIIQESPVMADQYYRIGPCGKEVLQPLDALYVKVVGRLIKQQHVRTAEQQLGQFDTHAPSAGKLARGTVEVLAGKAQSLERTLYFGTIIGTAHHQETFVLVGKAIDQLLIVLAVIIGTFGKLSVHALDIGLHLKNMLESEFGFLHDGTLVTEYHHLGQIADGTFAGNGDNTGCGLLDTGQYLEHGRFARTILAHKGYAVFFIDDVRNVFEQGCGVKFDFQSFYGYHNVNEISVQDCKGNDFQRYATSRAHINLSGTFSPDSPQPPPS</sequence>
<evidence type="ECO:0000313" key="3">
    <source>
        <dbReference type="Proteomes" id="UP000003416"/>
    </source>
</evidence>